<protein>
    <submittedName>
        <fullName evidence="2">Uncharacterized protein</fullName>
    </submittedName>
</protein>
<name>A0A5C7T9B6_THASP</name>
<dbReference type="EMBL" id="SSFD01000012">
    <property type="protein sequence ID" value="TXH92292.1"/>
    <property type="molecule type" value="Genomic_DNA"/>
</dbReference>
<evidence type="ECO:0000313" key="2">
    <source>
        <dbReference type="EMBL" id="TXH92292.1"/>
    </source>
</evidence>
<feature type="region of interest" description="Disordered" evidence="1">
    <location>
        <begin position="52"/>
        <end position="73"/>
    </location>
</feature>
<comment type="caution">
    <text evidence="2">The sequence shown here is derived from an EMBL/GenBank/DDBJ whole genome shotgun (WGS) entry which is preliminary data.</text>
</comment>
<dbReference type="Proteomes" id="UP000321192">
    <property type="component" value="Unassembled WGS sequence"/>
</dbReference>
<dbReference type="RefSeq" id="WP_276656292.1">
    <property type="nucleotide sequence ID" value="NZ_SSFD01000012.1"/>
</dbReference>
<evidence type="ECO:0000313" key="3">
    <source>
        <dbReference type="Proteomes" id="UP000321192"/>
    </source>
</evidence>
<proteinExistence type="predicted"/>
<dbReference type="AlphaFoldDB" id="A0A5C7T9B6"/>
<sequence length="271" mass="30681">MIEEGYERRDEILPDFGILPDGNPDVDSSLQDADGGSFWALVDAGIFGDTEDDGGLDLLDPEEHPDGASASTQESALASLRHLQVTERRRKVLSGRIGITEEDFEEGPQREAFKLLRARCRDTFLKDVKPEDRIRAIEWIFTPKEDPVAFDTCCVALDARPSKLQLRLMYEYFRNWVKFAGPLSFLCVPLPEEIVPELLYVAGEDGVQVASVIWRWPGVTTENIKHALADEMSPAQVERTLHLIDETGIVQCYIESWYVTGKRPKPKMVWK</sequence>
<accession>A0A5C7T9B6</accession>
<gene>
    <name evidence="2" type="ORF">E6Q80_00705</name>
</gene>
<reference evidence="2 3" key="1">
    <citation type="submission" date="2018-09" db="EMBL/GenBank/DDBJ databases">
        <title>Metagenome Assembled Genomes from an Advanced Water Purification Facility.</title>
        <authorList>
            <person name="Stamps B.W."/>
            <person name="Spear J.R."/>
        </authorList>
    </citation>
    <scope>NUCLEOTIDE SEQUENCE [LARGE SCALE GENOMIC DNA]</scope>
    <source>
        <strain evidence="2">Bin_27_1</strain>
    </source>
</reference>
<organism evidence="2 3">
    <name type="scientific">Thauera aminoaromatica</name>
    <dbReference type="NCBI Taxonomy" id="164330"/>
    <lineage>
        <taxon>Bacteria</taxon>
        <taxon>Pseudomonadati</taxon>
        <taxon>Pseudomonadota</taxon>
        <taxon>Betaproteobacteria</taxon>
        <taxon>Rhodocyclales</taxon>
        <taxon>Zoogloeaceae</taxon>
        <taxon>Thauera</taxon>
    </lineage>
</organism>
<evidence type="ECO:0000256" key="1">
    <source>
        <dbReference type="SAM" id="MobiDB-lite"/>
    </source>
</evidence>